<evidence type="ECO:0008006" key="4">
    <source>
        <dbReference type="Google" id="ProtNLM"/>
    </source>
</evidence>
<dbReference type="InterPro" id="IPR004891">
    <property type="entry name" value="Mercury-R_MerC"/>
</dbReference>
<dbReference type="Pfam" id="PF03203">
    <property type="entry name" value="MerC"/>
    <property type="match status" value="1"/>
</dbReference>
<proteinExistence type="predicted"/>
<name>C6HXQ9_9BACT</name>
<keyword evidence="3" id="KW-1185">Reference proteome</keyword>
<dbReference type="GO" id="GO:0015097">
    <property type="term" value="F:mercury ion transmembrane transporter activity"/>
    <property type="evidence" value="ECO:0007669"/>
    <property type="project" value="InterPro"/>
</dbReference>
<gene>
    <name evidence="2" type="ORF">UBAL3_93200018</name>
</gene>
<protein>
    <recommendedName>
        <fullName evidence="4">MerC mercury resistance protein</fullName>
    </recommendedName>
</protein>
<feature type="transmembrane region" description="Helical" evidence="1">
    <location>
        <begin position="20"/>
        <end position="50"/>
    </location>
</feature>
<dbReference type="Proteomes" id="UP000009374">
    <property type="component" value="Unassembled WGS sequence"/>
</dbReference>
<accession>C6HXQ9</accession>
<dbReference type="EMBL" id="GG693875">
    <property type="protein sequence ID" value="EES52521.1"/>
    <property type="molecule type" value="Genomic_DNA"/>
</dbReference>
<keyword evidence="1" id="KW-0472">Membrane</keyword>
<feature type="transmembrane region" description="Helical" evidence="1">
    <location>
        <begin position="82"/>
        <end position="99"/>
    </location>
</feature>
<reference evidence="2 3" key="1">
    <citation type="journal article" date="2009" name="Appl. Environ. Microbiol.">
        <title>Community genomic and proteomic analyses of chemoautotrophic iron-oxidizing "Leptospirillum rubarum" (Group II) and "Leptospirillum ferrodiazotrophum" (Group III) bacteria in acid mine drainage biofilms.</title>
        <authorList>
            <person name="Goltsman D.S."/>
            <person name="Denef V.J."/>
            <person name="Singer S.W."/>
            <person name="VerBerkmoes N.C."/>
            <person name="Lefsrud M."/>
            <person name="Mueller R.S."/>
            <person name="Dick G.J."/>
            <person name="Sun C.L."/>
            <person name="Wheeler K.E."/>
            <person name="Zemla A."/>
            <person name="Baker B.J."/>
            <person name="Hauser L."/>
            <person name="Land M."/>
            <person name="Shah M.B."/>
            <person name="Thelen M.P."/>
            <person name="Hettich R.L."/>
            <person name="Banfield J.F."/>
        </authorList>
    </citation>
    <scope>NUCLEOTIDE SEQUENCE [LARGE SCALE GENOMIC DNA]</scope>
</reference>
<sequence length="139" mass="14671">MEKNKAEGGGKEPLAMGTTVAASIVSLVAVLCCLGIPSILSFMGAVGLGVLVKKHLLFPLMVGSLLLGGWGAFISYRRRQSVPLLVAYLVSALALPLGMKFFHPAMDAGLAGLLLLTGEDLWRRMLKSRAGASCERESL</sequence>
<keyword evidence="1" id="KW-1133">Transmembrane helix</keyword>
<evidence type="ECO:0000313" key="3">
    <source>
        <dbReference type="Proteomes" id="UP000009374"/>
    </source>
</evidence>
<keyword evidence="1" id="KW-0812">Transmembrane</keyword>
<evidence type="ECO:0000313" key="2">
    <source>
        <dbReference type="EMBL" id="EES52521.1"/>
    </source>
</evidence>
<evidence type="ECO:0000256" key="1">
    <source>
        <dbReference type="SAM" id="Phobius"/>
    </source>
</evidence>
<feature type="transmembrane region" description="Helical" evidence="1">
    <location>
        <begin position="56"/>
        <end position="75"/>
    </location>
</feature>
<organism evidence="2 3">
    <name type="scientific">Leptospirillum ferrodiazotrophum</name>
    <dbReference type="NCBI Taxonomy" id="412449"/>
    <lineage>
        <taxon>Bacteria</taxon>
        <taxon>Pseudomonadati</taxon>
        <taxon>Nitrospirota</taxon>
        <taxon>Nitrospiria</taxon>
        <taxon>Nitrospirales</taxon>
        <taxon>Nitrospiraceae</taxon>
        <taxon>Leptospirillum</taxon>
    </lineage>
</organism>
<dbReference type="GO" id="GO:0016020">
    <property type="term" value="C:membrane"/>
    <property type="evidence" value="ECO:0007669"/>
    <property type="project" value="InterPro"/>
</dbReference>
<dbReference type="AlphaFoldDB" id="C6HXQ9"/>